<dbReference type="Pfam" id="PF13391">
    <property type="entry name" value="HNH_2"/>
    <property type="match status" value="1"/>
</dbReference>
<gene>
    <name evidence="3" type="ORF">M378DRAFT_188679</name>
</gene>
<dbReference type="InParanoid" id="A0A0C2W2J0"/>
<feature type="compositionally biased region" description="Acidic residues" evidence="1">
    <location>
        <begin position="303"/>
        <end position="312"/>
    </location>
</feature>
<feature type="region of interest" description="Disordered" evidence="1">
    <location>
        <begin position="337"/>
        <end position="358"/>
    </location>
</feature>
<protein>
    <recommendedName>
        <fullName evidence="2">HNH nuclease domain-containing protein</fullName>
    </recommendedName>
</protein>
<feature type="compositionally biased region" description="Polar residues" evidence="1">
    <location>
        <begin position="347"/>
        <end position="358"/>
    </location>
</feature>
<evidence type="ECO:0000313" key="3">
    <source>
        <dbReference type="EMBL" id="KIL55307.1"/>
    </source>
</evidence>
<dbReference type="HOGENOM" id="CLU_058842_0_0_1"/>
<evidence type="ECO:0000259" key="2">
    <source>
        <dbReference type="Pfam" id="PF13391"/>
    </source>
</evidence>
<dbReference type="AlphaFoldDB" id="A0A0C2W2J0"/>
<dbReference type="EMBL" id="KN818534">
    <property type="protein sequence ID" value="KIL55307.1"/>
    <property type="molecule type" value="Genomic_DNA"/>
</dbReference>
<dbReference type="InterPro" id="IPR003615">
    <property type="entry name" value="HNH_nuc"/>
</dbReference>
<accession>A0A0C2W2J0</accession>
<dbReference type="Proteomes" id="UP000054549">
    <property type="component" value="Unassembled WGS sequence"/>
</dbReference>
<evidence type="ECO:0000313" key="4">
    <source>
        <dbReference type="Proteomes" id="UP000054549"/>
    </source>
</evidence>
<feature type="domain" description="HNH nuclease" evidence="2">
    <location>
        <begin position="119"/>
        <end position="201"/>
    </location>
</feature>
<proteinExistence type="predicted"/>
<reference evidence="3 4" key="1">
    <citation type="submission" date="2014-04" db="EMBL/GenBank/DDBJ databases">
        <title>Evolutionary Origins and Diversification of the Mycorrhizal Mutualists.</title>
        <authorList>
            <consortium name="DOE Joint Genome Institute"/>
            <consortium name="Mycorrhizal Genomics Consortium"/>
            <person name="Kohler A."/>
            <person name="Kuo A."/>
            <person name="Nagy L.G."/>
            <person name="Floudas D."/>
            <person name="Copeland A."/>
            <person name="Barry K.W."/>
            <person name="Cichocki N."/>
            <person name="Veneault-Fourrey C."/>
            <person name="LaButti K."/>
            <person name="Lindquist E.A."/>
            <person name="Lipzen A."/>
            <person name="Lundell T."/>
            <person name="Morin E."/>
            <person name="Murat C."/>
            <person name="Riley R."/>
            <person name="Ohm R."/>
            <person name="Sun H."/>
            <person name="Tunlid A."/>
            <person name="Henrissat B."/>
            <person name="Grigoriev I.V."/>
            <person name="Hibbett D.S."/>
            <person name="Martin F."/>
        </authorList>
    </citation>
    <scope>NUCLEOTIDE SEQUENCE [LARGE SCALE GENOMIC DNA]</scope>
    <source>
        <strain evidence="3 4">Koide BX008</strain>
    </source>
</reference>
<sequence>MAAIVELQMPIDGEYQPALSIPVETCQRFSVHPLRWLRYVGFTIGTEGHISQSAAGPVVRYSEVDIQAGVYYYIPDSQDPFLLDPDLMDDRTSDSSAISTRRADFAQRVTDRDGSHGTCLMTGATTNFQACHIIPHAKGNQVCSEYLNHSQFSFQAQYMNSLADHRNEVLDPPLDDINDPRNGMLLTVLLHRPFGASVVAFLETPNFAMSVTDVALVMQPIEPNAKHLGFAVSRLTLQHFNAPDAVTTHVAPHNSDARQRMDHDDWPPPLLFDIAYGCAALNTWGVPQFVNLARQRTRHIYYDDDDSGDGGDGEPYVDVSGVDQKRYQQRLDSDARAARREQKKKQASNTKAADSQTPDLPDIILGLWMHNARQGQRQARAMKANKTQEKVRTWLDSTKD</sequence>
<dbReference type="STRING" id="946122.A0A0C2W2J0"/>
<dbReference type="OrthoDB" id="3269637at2759"/>
<keyword evidence="4" id="KW-1185">Reference proteome</keyword>
<name>A0A0C2W2J0_AMAMK</name>
<evidence type="ECO:0000256" key="1">
    <source>
        <dbReference type="SAM" id="MobiDB-lite"/>
    </source>
</evidence>
<feature type="region of interest" description="Disordered" evidence="1">
    <location>
        <begin position="301"/>
        <end position="324"/>
    </location>
</feature>
<organism evidence="3 4">
    <name type="scientific">Amanita muscaria (strain Koide BX008)</name>
    <dbReference type="NCBI Taxonomy" id="946122"/>
    <lineage>
        <taxon>Eukaryota</taxon>
        <taxon>Fungi</taxon>
        <taxon>Dikarya</taxon>
        <taxon>Basidiomycota</taxon>
        <taxon>Agaricomycotina</taxon>
        <taxon>Agaricomycetes</taxon>
        <taxon>Agaricomycetidae</taxon>
        <taxon>Agaricales</taxon>
        <taxon>Pluteineae</taxon>
        <taxon>Amanitaceae</taxon>
        <taxon>Amanita</taxon>
    </lineage>
</organism>